<evidence type="ECO:0000259" key="1">
    <source>
        <dbReference type="Pfam" id="PF13701"/>
    </source>
</evidence>
<protein>
    <submittedName>
        <fullName evidence="2">Mobile element protein</fullName>
    </submittedName>
</protein>
<sequence>MHEACDGSDVMWTFGQSANAVLQRATDGLLADAVRRWDETRVPQRLFTGFWYQAGTWAVPRWVVAKVEAHAQGTNRRFVATNRAGAGMYPEATYDAYAMRGESENRNKEFKCGMGMDALSDHRFRANYFRLYLHAAALNLLARLRREVADPPPAPAGEVPVAALPELDRKAYQNARRRADPLGEGQPATWRLLLIKVAAAVVVSCRRIVIRLTGS</sequence>
<dbReference type="Proteomes" id="UP000214646">
    <property type="component" value="Unassembled WGS sequence"/>
</dbReference>
<accession>A0A225DF55</accession>
<dbReference type="AlphaFoldDB" id="A0A225DF55"/>
<name>A0A225DF55_9BACT</name>
<dbReference type="EMBL" id="NIDE01000008">
    <property type="protein sequence ID" value="OWK40180.1"/>
    <property type="molecule type" value="Genomic_DNA"/>
</dbReference>
<gene>
    <name evidence="2" type="ORF">FRUB_05099</name>
</gene>
<comment type="caution">
    <text evidence="2">The sequence shown here is derived from an EMBL/GenBank/DDBJ whole genome shotgun (WGS) entry which is preliminary data.</text>
</comment>
<organism evidence="2 3">
    <name type="scientific">Fimbriiglobus ruber</name>
    <dbReference type="NCBI Taxonomy" id="1908690"/>
    <lineage>
        <taxon>Bacteria</taxon>
        <taxon>Pseudomonadati</taxon>
        <taxon>Planctomycetota</taxon>
        <taxon>Planctomycetia</taxon>
        <taxon>Gemmatales</taxon>
        <taxon>Gemmataceae</taxon>
        <taxon>Fimbriiglobus</taxon>
    </lineage>
</organism>
<evidence type="ECO:0000313" key="2">
    <source>
        <dbReference type="EMBL" id="OWK40180.1"/>
    </source>
</evidence>
<dbReference type="OrthoDB" id="232723at2"/>
<keyword evidence="3" id="KW-1185">Reference proteome</keyword>
<dbReference type="InterPro" id="IPR025668">
    <property type="entry name" value="Tnp_DDE_dom"/>
</dbReference>
<evidence type="ECO:0000313" key="3">
    <source>
        <dbReference type="Proteomes" id="UP000214646"/>
    </source>
</evidence>
<dbReference type="Pfam" id="PF13701">
    <property type="entry name" value="DDE_Tnp_1_4"/>
    <property type="match status" value="1"/>
</dbReference>
<feature type="domain" description="Transposase DDE" evidence="1">
    <location>
        <begin position="3"/>
        <end position="148"/>
    </location>
</feature>
<reference evidence="3" key="1">
    <citation type="submission" date="2017-06" db="EMBL/GenBank/DDBJ databases">
        <title>Genome analysis of Fimbriiglobus ruber SP5, the first member of the order Planctomycetales with confirmed chitinolytic capability.</title>
        <authorList>
            <person name="Ravin N.V."/>
            <person name="Rakitin A.L."/>
            <person name="Ivanova A.A."/>
            <person name="Beletsky A.V."/>
            <person name="Kulichevskaya I.S."/>
            <person name="Mardanov A.V."/>
            <person name="Dedysh S.N."/>
        </authorList>
    </citation>
    <scope>NUCLEOTIDE SEQUENCE [LARGE SCALE GENOMIC DNA]</scope>
    <source>
        <strain evidence="3">SP5</strain>
    </source>
</reference>
<proteinExistence type="predicted"/>